<sequence length="83" mass="9405">MKKTSVFLSVLVAAGAGIIIGVLLAPNSGVRTRRKILYFGEEALEELEQTIEDSFDDLKRQAQKKCTEFRNKLICNPQQHFNH</sequence>
<proteinExistence type="predicted"/>
<evidence type="ECO:0000256" key="1">
    <source>
        <dbReference type="SAM" id="Phobius"/>
    </source>
</evidence>
<dbReference type="Proteomes" id="UP001055420">
    <property type="component" value="Chromosome"/>
</dbReference>
<keyword evidence="3" id="KW-1185">Reference proteome</keyword>
<dbReference type="EMBL" id="CP098805">
    <property type="protein sequence ID" value="USJ31220.1"/>
    <property type="molecule type" value="Genomic_DNA"/>
</dbReference>
<dbReference type="RefSeq" id="WP_235164282.1">
    <property type="nucleotide sequence ID" value="NZ_CP098805.1"/>
</dbReference>
<name>A0ABY4XLF9_9BACT</name>
<dbReference type="InterPro" id="IPR024623">
    <property type="entry name" value="YtxH"/>
</dbReference>
<reference evidence="2" key="1">
    <citation type="submission" date="2022-06" db="EMBL/GenBank/DDBJ databases">
        <title>Novel species in genus Dyadobacter.</title>
        <authorList>
            <person name="Ma C."/>
        </authorList>
    </citation>
    <scope>NUCLEOTIDE SEQUENCE</scope>
    <source>
        <strain evidence="2">CY22</strain>
    </source>
</reference>
<gene>
    <name evidence="2" type="ORF">NFI80_00475</name>
</gene>
<dbReference type="Pfam" id="PF12732">
    <property type="entry name" value="YtxH"/>
    <property type="match status" value="1"/>
</dbReference>
<keyword evidence="1" id="KW-0472">Membrane</keyword>
<keyword evidence="1" id="KW-0812">Transmembrane</keyword>
<organism evidence="2 3">
    <name type="scientific">Dyadobacter chenhuakuii</name>
    <dbReference type="NCBI Taxonomy" id="2909339"/>
    <lineage>
        <taxon>Bacteria</taxon>
        <taxon>Pseudomonadati</taxon>
        <taxon>Bacteroidota</taxon>
        <taxon>Cytophagia</taxon>
        <taxon>Cytophagales</taxon>
        <taxon>Spirosomataceae</taxon>
        <taxon>Dyadobacter</taxon>
    </lineage>
</organism>
<protein>
    <submittedName>
        <fullName evidence="2">YtxH domain-containing protein</fullName>
    </submittedName>
</protein>
<evidence type="ECO:0000313" key="3">
    <source>
        <dbReference type="Proteomes" id="UP001055420"/>
    </source>
</evidence>
<keyword evidence="1" id="KW-1133">Transmembrane helix</keyword>
<feature type="transmembrane region" description="Helical" evidence="1">
    <location>
        <begin position="6"/>
        <end position="25"/>
    </location>
</feature>
<evidence type="ECO:0000313" key="2">
    <source>
        <dbReference type="EMBL" id="USJ31220.1"/>
    </source>
</evidence>
<accession>A0ABY4XLF9</accession>